<dbReference type="OrthoDB" id="9153186at2"/>
<sequence length="151" mass="16998">MDFTPFKINLFVFAKLPSAYLCGVRAKEITPDFCKVSVRYRWINQNPFRSMYFAVQAMAAELSTGSLVMMYIKTSQRNVSMLVASSKSSFSKKATGTITFICSDGQMVSETIQKAIVTGEPQTMWLKSIGTNEDDIIVSEMEFEWTVKAKP</sequence>
<dbReference type="RefSeq" id="WP_108903796.1">
    <property type="nucleotide sequence ID" value="NZ_CP029187.1"/>
</dbReference>
<dbReference type="InterPro" id="IPR029069">
    <property type="entry name" value="HotDog_dom_sf"/>
</dbReference>
<dbReference type="Gene3D" id="3.10.129.10">
    <property type="entry name" value="Hotdog Thioesterase"/>
    <property type="match status" value="1"/>
</dbReference>
<dbReference type="Proteomes" id="UP000244937">
    <property type="component" value="Chromosome"/>
</dbReference>
<dbReference type="KEGG" id="fpal:HYN49_08960"/>
<reference evidence="1 2" key="1">
    <citation type="submission" date="2018-05" db="EMBL/GenBank/DDBJ databases">
        <title>Genome sequencing of Flavobacterium sp. HYN0049.</title>
        <authorList>
            <person name="Yi H."/>
            <person name="Baek C."/>
        </authorList>
    </citation>
    <scope>NUCLEOTIDE SEQUENCE [LARGE SCALE GENOMIC DNA]</scope>
    <source>
        <strain evidence="1 2">HYN0049</strain>
    </source>
</reference>
<gene>
    <name evidence="1" type="ORF">HYN49_08960</name>
</gene>
<keyword evidence="2" id="KW-1185">Reference proteome</keyword>
<organism evidence="1 2">
    <name type="scientific">Flavobacterium pallidum</name>
    <dbReference type="NCBI Taxonomy" id="2172098"/>
    <lineage>
        <taxon>Bacteria</taxon>
        <taxon>Pseudomonadati</taxon>
        <taxon>Bacteroidota</taxon>
        <taxon>Flavobacteriia</taxon>
        <taxon>Flavobacteriales</taxon>
        <taxon>Flavobacteriaceae</taxon>
        <taxon>Flavobacterium</taxon>
    </lineage>
</organism>
<evidence type="ECO:0000313" key="1">
    <source>
        <dbReference type="EMBL" id="AWI26017.1"/>
    </source>
</evidence>
<accession>A0A2S1SI48</accession>
<proteinExistence type="predicted"/>
<dbReference type="Pfam" id="PF14539">
    <property type="entry name" value="DUF4442"/>
    <property type="match status" value="1"/>
</dbReference>
<dbReference type="SUPFAM" id="SSF54637">
    <property type="entry name" value="Thioesterase/thiol ester dehydrase-isomerase"/>
    <property type="match status" value="1"/>
</dbReference>
<name>A0A2S1SI48_9FLAO</name>
<dbReference type="EMBL" id="CP029187">
    <property type="protein sequence ID" value="AWI26017.1"/>
    <property type="molecule type" value="Genomic_DNA"/>
</dbReference>
<protein>
    <submittedName>
        <fullName evidence="1">Thioesterase</fullName>
    </submittedName>
</protein>
<evidence type="ECO:0000313" key="2">
    <source>
        <dbReference type="Proteomes" id="UP000244937"/>
    </source>
</evidence>
<dbReference type="InterPro" id="IPR027961">
    <property type="entry name" value="DUF4442"/>
</dbReference>
<dbReference type="AlphaFoldDB" id="A0A2S1SI48"/>